<dbReference type="GO" id="GO:0046983">
    <property type="term" value="F:protein dimerization activity"/>
    <property type="evidence" value="ECO:0007669"/>
    <property type="project" value="InterPro"/>
</dbReference>
<organism evidence="15 16">
    <name type="scientific">Actinomadura rubrobrunea</name>
    <dbReference type="NCBI Taxonomy" id="115335"/>
    <lineage>
        <taxon>Bacteria</taxon>
        <taxon>Bacillati</taxon>
        <taxon>Actinomycetota</taxon>
        <taxon>Actinomycetes</taxon>
        <taxon>Streptosporangiales</taxon>
        <taxon>Thermomonosporaceae</taxon>
        <taxon>Actinomadura</taxon>
    </lineage>
</organism>
<evidence type="ECO:0000256" key="12">
    <source>
        <dbReference type="SAM" id="MobiDB-lite"/>
    </source>
</evidence>
<dbReference type="GO" id="GO:0000155">
    <property type="term" value="F:phosphorelay sensor kinase activity"/>
    <property type="evidence" value="ECO:0007669"/>
    <property type="project" value="InterPro"/>
</dbReference>
<evidence type="ECO:0000256" key="3">
    <source>
        <dbReference type="ARBA" id="ARBA00012438"/>
    </source>
</evidence>
<protein>
    <recommendedName>
        <fullName evidence="3">histidine kinase</fullName>
        <ecNumber evidence="3">2.7.13.3</ecNumber>
    </recommendedName>
</protein>
<dbReference type="Pfam" id="PF02518">
    <property type="entry name" value="HATPase_c"/>
    <property type="match status" value="1"/>
</dbReference>
<dbReference type="SMART" id="SM00387">
    <property type="entry name" value="HATPase_c"/>
    <property type="match status" value="1"/>
</dbReference>
<dbReference type="InterPro" id="IPR003594">
    <property type="entry name" value="HATPase_dom"/>
</dbReference>
<dbReference type="PANTHER" id="PTHR24421">
    <property type="entry name" value="NITRATE/NITRITE SENSOR PROTEIN NARX-RELATED"/>
    <property type="match status" value="1"/>
</dbReference>
<dbReference type="InterPro" id="IPR036890">
    <property type="entry name" value="HATPase_C_sf"/>
</dbReference>
<keyword evidence="7" id="KW-0547">Nucleotide-binding</keyword>
<evidence type="ECO:0000313" key="16">
    <source>
        <dbReference type="Proteomes" id="UP001165124"/>
    </source>
</evidence>
<comment type="caution">
    <text evidence="15">The sequence shown here is derived from an EMBL/GenBank/DDBJ whole genome shotgun (WGS) entry which is preliminary data.</text>
</comment>
<name>A0A9W6Q352_9ACTN</name>
<evidence type="ECO:0000256" key="5">
    <source>
        <dbReference type="ARBA" id="ARBA00022679"/>
    </source>
</evidence>
<dbReference type="Gene3D" id="3.30.565.10">
    <property type="entry name" value="Histidine kinase-like ATPase, C-terminal domain"/>
    <property type="match status" value="1"/>
</dbReference>
<keyword evidence="13" id="KW-0472">Membrane</keyword>
<keyword evidence="5" id="KW-0808">Transferase</keyword>
<keyword evidence="4" id="KW-0597">Phosphoprotein</keyword>
<reference evidence="15" key="1">
    <citation type="submission" date="2023-02" db="EMBL/GenBank/DDBJ databases">
        <title>Actinomadura rubrobrunea NBRC 14622.</title>
        <authorList>
            <person name="Ichikawa N."/>
            <person name="Sato H."/>
            <person name="Tonouchi N."/>
        </authorList>
    </citation>
    <scope>NUCLEOTIDE SEQUENCE</scope>
    <source>
        <strain evidence="15">NBRC 14622</strain>
    </source>
</reference>
<evidence type="ECO:0000313" key="15">
    <source>
        <dbReference type="EMBL" id="GLW67663.1"/>
    </source>
</evidence>
<dbReference type="SUPFAM" id="SSF55874">
    <property type="entry name" value="ATPase domain of HSP90 chaperone/DNA topoisomerase II/histidine kinase"/>
    <property type="match status" value="1"/>
</dbReference>
<dbReference type="EC" id="2.7.13.3" evidence="3"/>
<comment type="subcellular location">
    <subcellularLocation>
        <location evidence="2">Membrane</location>
    </subcellularLocation>
</comment>
<accession>A0A9W6Q352</accession>
<dbReference type="AlphaFoldDB" id="A0A9W6Q352"/>
<gene>
    <name evidence="15" type="ORF">Arub01_59060</name>
</gene>
<evidence type="ECO:0000256" key="2">
    <source>
        <dbReference type="ARBA" id="ARBA00004370"/>
    </source>
</evidence>
<evidence type="ECO:0000256" key="10">
    <source>
        <dbReference type="ARBA" id="ARBA00022989"/>
    </source>
</evidence>
<dbReference type="CDD" id="cd06225">
    <property type="entry name" value="HAMP"/>
    <property type="match status" value="1"/>
</dbReference>
<sequence>MRLFWRVFWLNTLVGTVATILLMIGPWTVSVPIRLTEALVLLAGLASLLTANAVLLRWGLAPLERLTRLMNTVDLLRPGQRLPVTGSREIATLINTFNQMLQRLETERSASSARALSAQEDERRRIARELHDEIGQSLTALLLDIKRLTDRAPEPLREELRCAQETTRHCLDEVRRVARRLRPDVLEDLGLASALAALTAQFDTHTTMRVRRRLHPDLPRLSPQVELVIYRIAQEALTNAARHSGATAVELDLSPADASGDGGVVLRVDDDGKGINGAPEGAGIQGMRERALLVGGTLHLQTRPEGGTRLTLHVPAAQTPADPPSAESVLTGPATGQDRSVRPRPGEETR</sequence>
<proteinExistence type="predicted"/>
<feature type="domain" description="HAMP" evidence="14">
    <location>
        <begin position="57"/>
        <end position="109"/>
    </location>
</feature>
<evidence type="ECO:0000256" key="1">
    <source>
        <dbReference type="ARBA" id="ARBA00000085"/>
    </source>
</evidence>
<dbReference type="Pfam" id="PF00672">
    <property type="entry name" value="HAMP"/>
    <property type="match status" value="1"/>
</dbReference>
<evidence type="ECO:0000256" key="9">
    <source>
        <dbReference type="ARBA" id="ARBA00022840"/>
    </source>
</evidence>
<keyword evidence="11" id="KW-0902">Two-component regulatory system</keyword>
<evidence type="ECO:0000259" key="14">
    <source>
        <dbReference type="PROSITE" id="PS50885"/>
    </source>
</evidence>
<dbReference type="InterPro" id="IPR003660">
    <property type="entry name" value="HAMP_dom"/>
</dbReference>
<evidence type="ECO:0000256" key="4">
    <source>
        <dbReference type="ARBA" id="ARBA00022553"/>
    </source>
</evidence>
<evidence type="ECO:0000256" key="7">
    <source>
        <dbReference type="ARBA" id="ARBA00022741"/>
    </source>
</evidence>
<evidence type="ECO:0000256" key="13">
    <source>
        <dbReference type="SAM" id="Phobius"/>
    </source>
</evidence>
<feature type="region of interest" description="Disordered" evidence="12">
    <location>
        <begin position="315"/>
        <end position="350"/>
    </location>
</feature>
<keyword evidence="9" id="KW-0067">ATP-binding</keyword>
<dbReference type="PANTHER" id="PTHR24421:SF10">
    <property type="entry name" value="NITRATE_NITRITE SENSOR PROTEIN NARQ"/>
    <property type="match status" value="1"/>
</dbReference>
<dbReference type="EMBL" id="BSRZ01000031">
    <property type="protein sequence ID" value="GLW67663.1"/>
    <property type="molecule type" value="Genomic_DNA"/>
</dbReference>
<dbReference type="SUPFAM" id="SSF158472">
    <property type="entry name" value="HAMP domain-like"/>
    <property type="match status" value="1"/>
</dbReference>
<dbReference type="GO" id="GO:0005524">
    <property type="term" value="F:ATP binding"/>
    <property type="evidence" value="ECO:0007669"/>
    <property type="project" value="UniProtKB-KW"/>
</dbReference>
<feature type="compositionally biased region" description="Basic and acidic residues" evidence="12">
    <location>
        <begin position="339"/>
        <end position="350"/>
    </location>
</feature>
<comment type="catalytic activity">
    <reaction evidence="1">
        <text>ATP + protein L-histidine = ADP + protein N-phospho-L-histidine.</text>
        <dbReference type="EC" id="2.7.13.3"/>
    </reaction>
</comment>
<keyword evidence="10 13" id="KW-1133">Transmembrane helix</keyword>
<dbReference type="SMART" id="SM00304">
    <property type="entry name" value="HAMP"/>
    <property type="match status" value="1"/>
</dbReference>
<feature type="transmembrane region" description="Helical" evidence="13">
    <location>
        <begin position="7"/>
        <end position="27"/>
    </location>
</feature>
<dbReference type="Pfam" id="PF07730">
    <property type="entry name" value="HisKA_3"/>
    <property type="match status" value="1"/>
</dbReference>
<evidence type="ECO:0000256" key="8">
    <source>
        <dbReference type="ARBA" id="ARBA00022777"/>
    </source>
</evidence>
<dbReference type="GO" id="GO:0016020">
    <property type="term" value="C:membrane"/>
    <property type="evidence" value="ECO:0007669"/>
    <property type="project" value="UniProtKB-SubCell"/>
</dbReference>
<dbReference type="Proteomes" id="UP001165124">
    <property type="component" value="Unassembled WGS sequence"/>
</dbReference>
<keyword evidence="6 13" id="KW-0812">Transmembrane</keyword>
<dbReference type="Gene3D" id="1.20.5.1930">
    <property type="match status" value="1"/>
</dbReference>
<evidence type="ECO:0000256" key="11">
    <source>
        <dbReference type="ARBA" id="ARBA00023012"/>
    </source>
</evidence>
<feature type="transmembrane region" description="Helical" evidence="13">
    <location>
        <begin position="39"/>
        <end position="60"/>
    </location>
</feature>
<keyword evidence="8 15" id="KW-0418">Kinase</keyword>
<dbReference type="InterPro" id="IPR050482">
    <property type="entry name" value="Sensor_HK_TwoCompSys"/>
</dbReference>
<dbReference type="InterPro" id="IPR011712">
    <property type="entry name" value="Sig_transdc_His_kin_sub3_dim/P"/>
</dbReference>
<dbReference type="Gene3D" id="6.10.340.10">
    <property type="match status" value="1"/>
</dbReference>
<evidence type="ECO:0000256" key="6">
    <source>
        <dbReference type="ARBA" id="ARBA00022692"/>
    </source>
</evidence>
<keyword evidence="16" id="KW-1185">Reference proteome</keyword>
<dbReference type="CDD" id="cd16917">
    <property type="entry name" value="HATPase_UhpB-NarQ-NarX-like"/>
    <property type="match status" value="1"/>
</dbReference>
<dbReference type="PROSITE" id="PS50885">
    <property type="entry name" value="HAMP"/>
    <property type="match status" value="1"/>
</dbReference>